<dbReference type="Proteomes" id="UP000183750">
    <property type="component" value="Unassembled WGS sequence"/>
</dbReference>
<evidence type="ECO:0000256" key="2">
    <source>
        <dbReference type="ARBA" id="ARBA00023125"/>
    </source>
</evidence>
<evidence type="ECO:0000256" key="3">
    <source>
        <dbReference type="ARBA" id="ARBA00023163"/>
    </source>
</evidence>
<accession>A0A1H4K660</accession>
<sequence length="334" mass="35360">MAKAPTVEDVAAHAGVSRQTVSNVLNTPDIVRPATKQRVLEAIDALGYRRHAAARRLRLRRSSTIGIRLDPYVGGISGVVLDRFVHAITEHASERGMRMLVYAARTTEEELARLSELWEGSEIDAAIITGTFRDDPRVGHLDAEGLPFISFGRPWGDDDIADPLHLWVDVDGASGTRAATAHALGFGGHVSFFGWPPGSGTGDDRERGWREAISAAGARGGRVIAEDSVPEARASMAAALDDGLVTDALVCASDSLAVGALLALGDARLDLPVIGFDNTPTAEALGFSSVEQRPEDVATAVLELLMGPTGDVVAPRRLESGSAHALITPELIVR</sequence>
<protein>
    <submittedName>
        <fullName evidence="5">DNA-binding transcriptional regulator, LacI/PurR family</fullName>
    </submittedName>
</protein>
<dbReference type="SMART" id="SM00354">
    <property type="entry name" value="HTH_LACI"/>
    <property type="match status" value="1"/>
</dbReference>
<feature type="domain" description="HTH lacI-type" evidence="4">
    <location>
        <begin position="5"/>
        <end position="59"/>
    </location>
</feature>
<dbReference type="Pfam" id="PF00356">
    <property type="entry name" value="LacI"/>
    <property type="match status" value="1"/>
</dbReference>
<evidence type="ECO:0000256" key="1">
    <source>
        <dbReference type="ARBA" id="ARBA00023015"/>
    </source>
</evidence>
<dbReference type="CDD" id="cd01392">
    <property type="entry name" value="HTH_LacI"/>
    <property type="match status" value="1"/>
</dbReference>
<evidence type="ECO:0000313" key="6">
    <source>
        <dbReference type="Proteomes" id="UP000183750"/>
    </source>
</evidence>
<dbReference type="PROSITE" id="PS50932">
    <property type="entry name" value="HTH_LACI_2"/>
    <property type="match status" value="1"/>
</dbReference>
<dbReference type="SUPFAM" id="SSF53822">
    <property type="entry name" value="Periplasmic binding protein-like I"/>
    <property type="match status" value="1"/>
</dbReference>
<keyword evidence="2 5" id="KW-0238">DNA-binding</keyword>
<proteinExistence type="predicted"/>
<dbReference type="AlphaFoldDB" id="A0A1H4K660"/>
<gene>
    <name evidence="5" type="ORF">SAMN04489807_1255</name>
</gene>
<evidence type="ECO:0000259" key="4">
    <source>
        <dbReference type="PROSITE" id="PS50932"/>
    </source>
</evidence>
<keyword evidence="3" id="KW-0804">Transcription</keyword>
<dbReference type="SUPFAM" id="SSF47413">
    <property type="entry name" value="lambda repressor-like DNA-binding domains"/>
    <property type="match status" value="1"/>
</dbReference>
<dbReference type="InterPro" id="IPR000843">
    <property type="entry name" value="HTH_LacI"/>
</dbReference>
<dbReference type="InterPro" id="IPR010982">
    <property type="entry name" value="Lambda_DNA-bd_dom_sf"/>
</dbReference>
<evidence type="ECO:0000313" key="5">
    <source>
        <dbReference type="EMBL" id="SEB54021.1"/>
    </source>
</evidence>
<dbReference type="Gene3D" id="3.40.50.2300">
    <property type="match status" value="2"/>
</dbReference>
<dbReference type="InterPro" id="IPR028082">
    <property type="entry name" value="Peripla_BP_I"/>
</dbReference>
<dbReference type="RefSeq" id="WP_060926853.1">
    <property type="nucleotide sequence ID" value="NZ_FNSQ01000005.1"/>
</dbReference>
<keyword evidence="6" id="KW-1185">Reference proteome</keyword>
<dbReference type="Gene3D" id="1.10.260.40">
    <property type="entry name" value="lambda repressor-like DNA-binding domains"/>
    <property type="match status" value="1"/>
</dbReference>
<name>A0A1H4K660_9MICO</name>
<dbReference type="PANTHER" id="PTHR30146:SF109">
    <property type="entry name" value="HTH-TYPE TRANSCRIPTIONAL REGULATOR GALS"/>
    <property type="match status" value="1"/>
</dbReference>
<dbReference type="EMBL" id="FNSQ01000005">
    <property type="protein sequence ID" value="SEB54021.1"/>
    <property type="molecule type" value="Genomic_DNA"/>
</dbReference>
<dbReference type="PANTHER" id="PTHR30146">
    <property type="entry name" value="LACI-RELATED TRANSCRIPTIONAL REPRESSOR"/>
    <property type="match status" value="1"/>
</dbReference>
<dbReference type="PROSITE" id="PS00356">
    <property type="entry name" value="HTH_LACI_1"/>
    <property type="match status" value="1"/>
</dbReference>
<dbReference type="GO" id="GO:0000976">
    <property type="term" value="F:transcription cis-regulatory region binding"/>
    <property type="evidence" value="ECO:0007669"/>
    <property type="project" value="TreeGrafter"/>
</dbReference>
<organism evidence="5 6">
    <name type="scientific">Microbacterium hydrocarbonoxydans</name>
    <dbReference type="NCBI Taxonomy" id="273678"/>
    <lineage>
        <taxon>Bacteria</taxon>
        <taxon>Bacillati</taxon>
        <taxon>Actinomycetota</taxon>
        <taxon>Actinomycetes</taxon>
        <taxon>Micrococcales</taxon>
        <taxon>Microbacteriaceae</taxon>
        <taxon>Microbacterium</taxon>
    </lineage>
</organism>
<keyword evidence="1" id="KW-0805">Transcription regulation</keyword>
<dbReference type="Pfam" id="PF13377">
    <property type="entry name" value="Peripla_BP_3"/>
    <property type="match status" value="1"/>
</dbReference>
<dbReference type="InterPro" id="IPR046335">
    <property type="entry name" value="LacI/GalR-like_sensor"/>
</dbReference>
<reference evidence="6" key="1">
    <citation type="submission" date="2016-10" db="EMBL/GenBank/DDBJ databases">
        <authorList>
            <person name="Varghese N."/>
            <person name="Submissions S."/>
        </authorList>
    </citation>
    <scope>NUCLEOTIDE SEQUENCE [LARGE SCALE GENOMIC DNA]</scope>
    <source>
        <strain evidence="6">DSM 16089</strain>
    </source>
</reference>
<dbReference type="GO" id="GO:0003700">
    <property type="term" value="F:DNA-binding transcription factor activity"/>
    <property type="evidence" value="ECO:0007669"/>
    <property type="project" value="TreeGrafter"/>
</dbReference>